<dbReference type="SMART" id="SM00984">
    <property type="entry name" value="UDPG_MGDP_dh_C"/>
    <property type="match status" value="1"/>
</dbReference>
<sequence length="445" mass="46665">MSPVVSVIGTGYLGATHAACLAELGYQVVGVDTDADKIAALTQGRLPFYEPGLPELLAEHVRGGALRFTTDITEAAKASVHFLCVGTPQDPRGHAADLRFVHAAVDALVPALRTDALIVGKSTVPVGTAAALADRAARLAEGVRVDLVWNPEFLREGHAVADTLRPDRIVIGGPGKAAAALLEVYAPLLAEQPATPVITTDYASAELVKTAANAFLATKISYINMVADLCEAAGADITVVADALGHDVRIGRPFLNAGLGFGGGCLPKDLRAFHAAAAALDVRGGQELLRQVDHINNDRRSRLASLAERELGGSVLGAHIAVLGAAFKPGSDDVRDSPALNVAASLHLRGARVRVYDPQALANARKEFPTLGYAESATEALTGADLVLHVTEWPEFAELDPVRVGQLVQRRVVVDGRNSLDRHRWAAAGWRVVGMGRPPMGPASA</sequence>
<dbReference type="EMBL" id="JAGIOO010000001">
    <property type="protein sequence ID" value="MBP2472022.1"/>
    <property type="molecule type" value="Genomic_DNA"/>
</dbReference>
<gene>
    <name evidence="9" type="ORF">JOF53_000894</name>
</gene>
<feature type="domain" description="UDP-glucose/GDP-mannose dehydrogenase C-terminal" evidence="8">
    <location>
        <begin position="321"/>
        <end position="422"/>
    </location>
</feature>
<evidence type="ECO:0000259" key="8">
    <source>
        <dbReference type="SMART" id="SM00984"/>
    </source>
</evidence>
<name>A0ABS5A712_9PSEU</name>
<evidence type="ECO:0000256" key="1">
    <source>
        <dbReference type="ARBA" id="ARBA00004701"/>
    </source>
</evidence>
<dbReference type="InterPro" id="IPR008927">
    <property type="entry name" value="6-PGluconate_DH-like_C_sf"/>
</dbReference>
<dbReference type="NCBIfam" id="TIGR03026">
    <property type="entry name" value="NDP-sugDHase"/>
    <property type="match status" value="1"/>
</dbReference>
<dbReference type="InterPro" id="IPR036291">
    <property type="entry name" value="NAD(P)-bd_dom_sf"/>
</dbReference>
<dbReference type="PANTHER" id="PTHR43750">
    <property type="entry name" value="UDP-GLUCOSE 6-DEHYDROGENASE TUAD"/>
    <property type="match status" value="1"/>
</dbReference>
<dbReference type="GO" id="GO:0003979">
    <property type="term" value="F:UDP-glucose 6-dehydrogenase activity"/>
    <property type="evidence" value="ECO:0007669"/>
    <property type="project" value="UniProtKB-EC"/>
</dbReference>
<dbReference type="SUPFAM" id="SSF51735">
    <property type="entry name" value="NAD(P)-binding Rossmann-fold domains"/>
    <property type="match status" value="1"/>
</dbReference>
<evidence type="ECO:0000256" key="7">
    <source>
        <dbReference type="PIRNR" id="PIRNR000124"/>
    </source>
</evidence>
<dbReference type="PANTHER" id="PTHR43750:SF3">
    <property type="entry name" value="UDP-GLUCOSE 6-DEHYDROGENASE TUAD"/>
    <property type="match status" value="1"/>
</dbReference>
<dbReference type="InterPro" id="IPR036220">
    <property type="entry name" value="UDP-Glc/GDP-Man_DH_C_sf"/>
</dbReference>
<evidence type="ECO:0000256" key="5">
    <source>
        <dbReference type="ARBA" id="ARBA00023027"/>
    </source>
</evidence>
<reference evidence="9 10" key="1">
    <citation type="submission" date="2021-03" db="EMBL/GenBank/DDBJ databases">
        <title>Sequencing the genomes of 1000 actinobacteria strains.</title>
        <authorList>
            <person name="Klenk H.-P."/>
        </authorList>
    </citation>
    <scope>NUCLEOTIDE SEQUENCE [LARGE SCALE GENOMIC DNA]</scope>
    <source>
        <strain evidence="9 10">DSM 44580</strain>
    </source>
</reference>
<dbReference type="InterPro" id="IPR014027">
    <property type="entry name" value="UDP-Glc/GDP-Man_DH_C"/>
</dbReference>
<dbReference type="Gene3D" id="1.20.5.100">
    <property type="entry name" value="Cytochrome c1, transmembrane anchor, C-terminal"/>
    <property type="match status" value="1"/>
</dbReference>
<dbReference type="PIRSF" id="PIRSF500134">
    <property type="entry name" value="UDPglc_DH_bac"/>
    <property type="match status" value="1"/>
</dbReference>
<dbReference type="RefSeq" id="WP_169733812.1">
    <property type="nucleotide sequence ID" value="NZ_JAGIOO010000001.1"/>
</dbReference>
<keyword evidence="4 7" id="KW-0560">Oxidoreductase</keyword>
<dbReference type="Gene3D" id="3.40.50.720">
    <property type="entry name" value="NAD(P)-binding Rossmann-like Domain"/>
    <property type="match status" value="2"/>
</dbReference>
<evidence type="ECO:0000313" key="10">
    <source>
        <dbReference type="Proteomes" id="UP001519363"/>
    </source>
</evidence>
<proteinExistence type="inferred from homology"/>
<evidence type="ECO:0000256" key="6">
    <source>
        <dbReference type="ARBA" id="ARBA00047473"/>
    </source>
</evidence>
<dbReference type="Pfam" id="PF00984">
    <property type="entry name" value="UDPG_MGDP_dh"/>
    <property type="match status" value="1"/>
</dbReference>
<keyword evidence="5 7" id="KW-0520">NAD</keyword>
<comment type="catalytic activity">
    <reaction evidence="6 7">
        <text>UDP-alpha-D-glucose + 2 NAD(+) + H2O = UDP-alpha-D-glucuronate + 2 NADH + 3 H(+)</text>
        <dbReference type="Rhea" id="RHEA:23596"/>
        <dbReference type="ChEBI" id="CHEBI:15377"/>
        <dbReference type="ChEBI" id="CHEBI:15378"/>
        <dbReference type="ChEBI" id="CHEBI:57540"/>
        <dbReference type="ChEBI" id="CHEBI:57945"/>
        <dbReference type="ChEBI" id="CHEBI:58052"/>
        <dbReference type="ChEBI" id="CHEBI:58885"/>
        <dbReference type="EC" id="1.1.1.22"/>
    </reaction>
</comment>
<comment type="similarity">
    <text evidence="2 7">Belongs to the UDP-glucose/GDP-mannose dehydrogenase family.</text>
</comment>
<evidence type="ECO:0000256" key="2">
    <source>
        <dbReference type="ARBA" id="ARBA00006601"/>
    </source>
</evidence>
<dbReference type="InterPro" id="IPR017476">
    <property type="entry name" value="UDP-Glc/GDP-Man"/>
</dbReference>
<dbReference type="InterPro" id="IPR014026">
    <property type="entry name" value="UDP-Glc/GDP-Man_DH_dimer"/>
</dbReference>
<evidence type="ECO:0000256" key="4">
    <source>
        <dbReference type="ARBA" id="ARBA00023002"/>
    </source>
</evidence>
<comment type="caution">
    <text evidence="9">The sequence shown here is derived from an EMBL/GenBank/DDBJ whole genome shotgun (WGS) entry which is preliminary data.</text>
</comment>
<comment type="pathway">
    <text evidence="1">Nucleotide-sugar biosynthesis; UDP-alpha-D-glucuronate biosynthesis; UDP-alpha-D-glucuronate from UDP-alpha-D-glucose: step 1/1.</text>
</comment>
<keyword evidence="10" id="KW-1185">Reference proteome</keyword>
<dbReference type="InterPro" id="IPR028357">
    <property type="entry name" value="UDPglc_DH_bac"/>
</dbReference>
<dbReference type="PIRSF" id="PIRSF000124">
    <property type="entry name" value="UDPglc_GDPman_dh"/>
    <property type="match status" value="1"/>
</dbReference>
<evidence type="ECO:0000313" key="9">
    <source>
        <dbReference type="EMBL" id="MBP2472022.1"/>
    </source>
</evidence>
<dbReference type="SUPFAM" id="SSF52413">
    <property type="entry name" value="UDP-glucose/GDP-mannose dehydrogenase C-terminal domain"/>
    <property type="match status" value="1"/>
</dbReference>
<dbReference type="EC" id="1.1.1.22" evidence="3 7"/>
<dbReference type="Proteomes" id="UP001519363">
    <property type="component" value="Unassembled WGS sequence"/>
</dbReference>
<accession>A0ABS5A712</accession>
<organism evidence="9 10">
    <name type="scientific">Crossiella equi</name>
    <dbReference type="NCBI Taxonomy" id="130796"/>
    <lineage>
        <taxon>Bacteria</taxon>
        <taxon>Bacillati</taxon>
        <taxon>Actinomycetota</taxon>
        <taxon>Actinomycetes</taxon>
        <taxon>Pseudonocardiales</taxon>
        <taxon>Pseudonocardiaceae</taxon>
        <taxon>Crossiella</taxon>
    </lineage>
</organism>
<dbReference type="InterPro" id="IPR001732">
    <property type="entry name" value="UDP-Glc/GDP-Man_DH_N"/>
</dbReference>
<dbReference type="SUPFAM" id="SSF48179">
    <property type="entry name" value="6-phosphogluconate dehydrogenase C-terminal domain-like"/>
    <property type="match status" value="1"/>
</dbReference>
<evidence type="ECO:0000256" key="3">
    <source>
        <dbReference type="ARBA" id="ARBA00012954"/>
    </source>
</evidence>
<protein>
    <recommendedName>
        <fullName evidence="3 7">UDP-glucose 6-dehydrogenase</fullName>
        <ecNumber evidence="3 7">1.1.1.22</ecNumber>
    </recommendedName>
</protein>
<dbReference type="Pfam" id="PF03721">
    <property type="entry name" value="UDPG_MGDP_dh_N"/>
    <property type="match status" value="1"/>
</dbReference>
<dbReference type="Pfam" id="PF03720">
    <property type="entry name" value="UDPG_MGDP_dh_C"/>
    <property type="match status" value="1"/>
</dbReference>